<evidence type="ECO:0000313" key="2">
    <source>
        <dbReference type="Proteomes" id="UP001220377"/>
    </source>
</evidence>
<proteinExistence type="predicted"/>
<gene>
    <name evidence="1" type="ORF">PQ472_08970</name>
</gene>
<name>A0ABY7WPC8_9LACO</name>
<protein>
    <recommendedName>
        <fullName evidence="3">Spo0E like sporulation regulatory protein</fullName>
    </recommendedName>
</protein>
<dbReference type="Proteomes" id="UP001220377">
    <property type="component" value="Chromosome"/>
</dbReference>
<reference evidence="1 2" key="1">
    <citation type="submission" date="2023-02" db="EMBL/GenBank/DDBJ databases">
        <title>Genome sequence of Lacticaseibacillus sp. KACC 23028.</title>
        <authorList>
            <person name="Kim S."/>
            <person name="Heo J."/>
            <person name="Kwon S.-W."/>
        </authorList>
    </citation>
    <scope>NUCLEOTIDE SEQUENCE [LARGE SCALE GENOMIC DNA]</scope>
    <source>
        <strain evidence="1 2">KACC 23028</strain>
    </source>
</reference>
<dbReference type="RefSeq" id="WP_274259247.1">
    <property type="nucleotide sequence ID" value="NZ_CP117884.1"/>
</dbReference>
<evidence type="ECO:0000313" key="1">
    <source>
        <dbReference type="EMBL" id="WDF82050.1"/>
    </source>
</evidence>
<organism evidence="1 2">
    <name type="scientific">Lacticaseibacillus pabuli</name>
    <dbReference type="NCBI Taxonomy" id="3025672"/>
    <lineage>
        <taxon>Bacteria</taxon>
        <taxon>Bacillati</taxon>
        <taxon>Bacillota</taxon>
        <taxon>Bacilli</taxon>
        <taxon>Lactobacillales</taxon>
        <taxon>Lactobacillaceae</taxon>
        <taxon>Lacticaseibacillus</taxon>
    </lineage>
</organism>
<accession>A0ABY7WPC8</accession>
<sequence>MNDDISKGLMKVRAELLTLGDLIDKSSEKSLTPALKQLSELVNTIQNEYENQEHSN</sequence>
<evidence type="ECO:0008006" key="3">
    <source>
        <dbReference type="Google" id="ProtNLM"/>
    </source>
</evidence>
<keyword evidence="2" id="KW-1185">Reference proteome</keyword>
<dbReference type="EMBL" id="CP117884">
    <property type="protein sequence ID" value="WDF82050.1"/>
    <property type="molecule type" value="Genomic_DNA"/>
</dbReference>